<name>A0AAE1E0H0_9GAST</name>
<dbReference type="EMBL" id="JAWDGP010001628">
    <property type="protein sequence ID" value="KAK3789749.1"/>
    <property type="molecule type" value="Genomic_DNA"/>
</dbReference>
<gene>
    <name evidence="1" type="ORF">RRG08_036042</name>
</gene>
<accession>A0AAE1E0H0</accession>
<evidence type="ECO:0000313" key="1">
    <source>
        <dbReference type="EMBL" id="KAK3789749.1"/>
    </source>
</evidence>
<reference evidence="1" key="1">
    <citation type="journal article" date="2023" name="G3 (Bethesda)">
        <title>A reference genome for the long-term kleptoplast-retaining sea slug Elysia crispata morphotype clarki.</title>
        <authorList>
            <person name="Eastman K.E."/>
            <person name="Pendleton A.L."/>
            <person name="Shaikh M.A."/>
            <person name="Suttiyut T."/>
            <person name="Ogas R."/>
            <person name="Tomko P."/>
            <person name="Gavelis G."/>
            <person name="Widhalm J.R."/>
            <person name="Wisecaver J.H."/>
        </authorList>
    </citation>
    <scope>NUCLEOTIDE SEQUENCE</scope>
    <source>
        <strain evidence="1">ECLA1</strain>
    </source>
</reference>
<proteinExistence type="predicted"/>
<protein>
    <submittedName>
        <fullName evidence="1">Uncharacterized protein</fullName>
    </submittedName>
</protein>
<organism evidence="1 2">
    <name type="scientific">Elysia crispata</name>
    <name type="common">lettuce slug</name>
    <dbReference type="NCBI Taxonomy" id="231223"/>
    <lineage>
        <taxon>Eukaryota</taxon>
        <taxon>Metazoa</taxon>
        <taxon>Spiralia</taxon>
        <taxon>Lophotrochozoa</taxon>
        <taxon>Mollusca</taxon>
        <taxon>Gastropoda</taxon>
        <taxon>Heterobranchia</taxon>
        <taxon>Euthyneura</taxon>
        <taxon>Panpulmonata</taxon>
        <taxon>Sacoglossa</taxon>
        <taxon>Placobranchoidea</taxon>
        <taxon>Plakobranchidae</taxon>
        <taxon>Elysia</taxon>
    </lineage>
</organism>
<evidence type="ECO:0000313" key="2">
    <source>
        <dbReference type="Proteomes" id="UP001283361"/>
    </source>
</evidence>
<dbReference type="Proteomes" id="UP001283361">
    <property type="component" value="Unassembled WGS sequence"/>
</dbReference>
<keyword evidence="2" id="KW-1185">Reference proteome</keyword>
<comment type="caution">
    <text evidence="1">The sequence shown here is derived from an EMBL/GenBank/DDBJ whole genome shotgun (WGS) entry which is preliminary data.</text>
</comment>
<sequence>MEMSSLRFEQQINQCPSFYEIPTRSGDKSRQQPTIIAVRSRQKPTTLAASYRNVRNQTSGRLGAQREEDTRQHLLNKIKVRQYKTRQAQAAAAGDVNVAVSEGCSLLPATDVMPGCLHCCRTSRRRPSISSCFYCRICGYCQPLAHGSSDQSSIRVEEIWPSSCLICSQARWRQ</sequence>
<dbReference type="AlphaFoldDB" id="A0AAE1E0H0"/>